<reference evidence="1" key="1">
    <citation type="submission" date="2020-05" db="EMBL/GenBank/DDBJ databases">
        <authorList>
            <person name="Chiriac C."/>
            <person name="Salcher M."/>
            <person name="Ghai R."/>
            <person name="Kavagutti S V."/>
        </authorList>
    </citation>
    <scope>NUCLEOTIDE SEQUENCE</scope>
</reference>
<dbReference type="GO" id="GO:0006260">
    <property type="term" value="P:DNA replication"/>
    <property type="evidence" value="ECO:0007669"/>
    <property type="project" value="InterPro"/>
</dbReference>
<dbReference type="InterPro" id="IPR034154">
    <property type="entry name" value="TOPRIM_DnaG/twinkle"/>
</dbReference>
<accession>A0A6J5PXW8</accession>
<dbReference type="EMBL" id="LR797195">
    <property type="protein sequence ID" value="CAB4193825.1"/>
    <property type="molecule type" value="Genomic_DNA"/>
</dbReference>
<dbReference type="CDD" id="cd01029">
    <property type="entry name" value="TOPRIM_primases"/>
    <property type="match status" value="1"/>
</dbReference>
<evidence type="ECO:0000313" key="2">
    <source>
        <dbReference type="EMBL" id="CAB4193825.1"/>
    </source>
</evidence>
<name>A0A6J5PXW8_9CAUD</name>
<dbReference type="EMBL" id="LR796916">
    <property type="protein sequence ID" value="CAB4175517.1"/>
    <property type="molecule type" value="Genomic_DNA"/>
</dbReference>
<dbReference type="InterPro" id="IPR036977">
    <property type="entry name" value="DNA_primase_Znf_CHC2"/>
</dbReference>
<protein>
    <submittedName>
        <fullName evidence="1">Archaeal primase DnaG/twinkle, TOPRIM domain</fullName>
    </submittedName>
</protein>
<sequence>MFDLLTGYTIQRFITDLLKKRFPEDRLKQQVYESGDKLNFACPYCGDSKTDSKKKRGNLYPDRGFYKCYNDGCSAKADIPKFISKFALKYSLDIPDIKSTETAWAPQTSKKKRGSLIELLINKNASEHLLKIEDLIHRFSLIPCSEADPDTELGQFIERRSLTDLDSFNKCCYFDSRKNKIYLFNLDQRSGKVLGFAIRRISEDTFGPKYLITNYSELKKNGLIKGISDDILSDIDNVNNYFNVLNVDFSKPIMVTEGQIDAMFLNNSIATTGISKSKLLLDNLLSKSNTLILFDSDTAGKTQSIDLIQKGYRVFLWNKVMSDIRKQYGADYRKVRLIKDVNDLYSFIKEYDPTITFDSFNEFVLGYFSESPLDLLYV</sequence>
<evidence type="ECO:0000313" key="1">
    <source>
        <dbReference type="EMBL" id="CAB4175517.1"/>
    </source>
</evidence>
<dbReference type="GO" id="GO:0008270">
    <property type="term" value="F:zinc ion binding"/>
    <property type="evidence" value="ECO:0007669"/>
    <property type="project" value="InterPro"/>
</dbReference>
<dbReference type="GO" id="GO:0003677">
    <property type="term" value="F:DNA binding"/>
    <property type="evidence" value="ECO:0007669"/>
    <property type="project" value="InterPro"/>
</dbReference>
<dbReference type="SUPFAM" id="SSF56731">
    <property type="entry name" value="DNA primase core"/>
    <property type="match status" value="1"/>
</dbReference>
<dbReference type="Gene3D" id="3.90.580.10">
    <property type="entry name" value="Zinc finger, CHC2-type domain"/>
    <property type="match status" value="1"/>
</dbReference>
<organism evidence="1">
    <name type="scientific">uncultured Caudovirales phage</name>
    <dbReference type="NCBI Taxonomy" id="2100421"/>
    <lineage>
        <taxon>Viruses</taxon>
        <taxon>Duplodnaviria</taxon>
        <taxon>Heunggongvirae</taxon>
        <taxon>Uroviricota</taxon>
        <taxon>Caudoviricetes</taxon>
        <taxon>Peduoviridae</taxon>
        <taxon>Maltschvirus</taxon>
        <taxon>Maltschvirus maltsch</taxon>
    </lineage>
</organism>
<proteinExistence type="predicted"/>
<gene>
    <name evidence="2" type="ORF">UFOVP1247_196</name>
    <name evidence="1" type="ORF">UFOVP970_236</name>
</gene>